<dbReference type="OrthoDB" id="5777157at2759"/>
<accession>E3MTW8</accession>
<evidence type="ECO:0000313" key="3">
    <source>
        <dbReference type="Proteomes" id="UP000008281"/>
    </source>
</evidence>
<proteinExistence type="predicted"/>
<dbReference type="FunCoup" id="E3MTW8">
    <property type="interactions" value="9"/>
</dbReference>
<dbReference type="PANTHER" id="PTHR23020">
    <property type="entry name" value="UNCHARACTERIZED NUCLEAR HORMONE RECEPTOR-RELATED"/>
    <property type="match status" value="1"/>
</dbReference>
<dbReference type="HOGENOM" id="CLU_038410_1_0_1"/>
<evidence type="ECO:0000259" key="1">
    <source>
        <dbReference type="SMART" id="SM00587"/>
    </source>
</evidence>
<reference evidence="2" key="1">
    <citation type="submission" date="2007-07" db="EMBL/GenBank/DDBJ databases">
        <title>PCAP assembly of the Caenorhabditis remanei genome.</title>
        <authorList>
            <consortium name="The Caenorhabditis remanei Sequencing Consortium"/>
            <person name="Wilson R.K."/>
        </authorList>
    </citation>
    <scope>NUCLEOTIDE SEQUENCE [LARGE SCALE GENOMIC DNA]</scope>
    <source>
        <strain evidence="2">PB4641</strain>
    </source>
</reference>
<dbReference type="PANTHER" id="PTHR23020:SF43">
    <property type="entry name" value="CHK KINASE-LIKE DOMAIN-CONTAINING PROTEIN"/>
    <property type="match status" value="1"/>
</dbReference>
<dbReference type="Gene3D" id="3.90.1200.10">
    <property type="match status" value="1"/>
</dbReference>
<protein>
    <recommendedName>
        <fullName evidence="1">CHK kinase-like domain-containing protein</fullName>
    </recommendedName>
</protein>
<dbReference type="Pfam" id="PF07914">
    <property type="entry name" value="DUF1679"/>
    <property type="match status" value="2"/>
</dbReference>
<organism evidence="3">
    <name type="scientific">Caenorhabditis remanei</name>
    <name type="common">Caenorhabditis vulgaris</name>
    <dbReference type="NCBI Taxonomy" id="31234"/>
    <lineage>
        <taxon>Eukaryota</taxon>
        <taxon>Metazoa</taxon>
        <taxon>Ecdysozoa</taxon>
        <taxon>Nematoda</taxon>
        <taxon>Chromadorea</taxon>
        <taxon>Rhabditida</taxon>
        <taxon>Rhabditina</taxon>
        <taxon>Rhabditomorpha</taxon>
        <taxon>Rhabditoidea</taxon>
        <taxon>Rhabditidae</taxon>
        <taxon>Peloderinae</taxon>
        <taxon>Caenorhabditis</taxon>
    </lineage>
</organism>
<dbReference type="SMART" id="SM00587">
    <property type="entry name" value="CHK"/>
    <property type="match status" value="1"/>
</dbReference>
<name>E3MTW8_CAERE</name>
<dbReference type="EMBL" id="DS268477">
    <property type="protein sequence ID" value="EFP08881.1"/>
    <property type="molecule type" value="Genomic_DNA"/>
</dbReference>
<dbReference type="InParanoid" id="E3MTW8"/>
<dbReference type="InterPro" id="IPR011009">
    <property type="entry name" value="Kinase-like_dom_sf"/>
</dbReference>
<evidence type="ECO:0000313" key="2">
    <source>
        <dbReference type="EMBL" id="EFP08881.1"/>
    </source>
</evidence>
<dbReference type="SUPFAM" id="SSF56112">
    <property type="entry name" value="Protein kinase-like (PK-like)"/>
    <property type="match status" value="1"/>
</dbReference>
<dbReference type="STRING" id="31234.E3MTW8"/>
<dbReference type="InterPro" id="IPR015897">
    <property type="entry name" value="CHK_kinase-like"/>
</dbReference>
<dbReference type="OMA" id="LPFIEMT"/>
<dbReference type="Proteomes" id="UP000008281">
    <property type="component" value="Unassembled WGS sequence"/>
</dbReference>
<dbReference type="eggNOG" id="ENOG502QVUT">
    <property type="taxonomic scope" value="Eukaryota"/>
</dbReference>
<sequence>MSLYTAADGLLGTHVTWGEVEEEMQKALGTTATFGDDKTVTNISDMKGFMSRIALVEPKWVGAADEEKLPEKFIVKISSQLPFIEMTKLMDFSAEDFWDDAKLKGMGEVTRLLHNREVATYKILMREKHPLIPFTKNFQTEIQQILNLMKNFFLIQIYALKPFDDENTLKAYIISEYFPNTYHIGMHESIPAEDLLPIVHGAAAFSAIGMKLSEEETKYARGMHFLDMVFEQFMDEKSNVKMEEMMRKAFPEEYSEKVEKMLKINKDYYLNKNMLPNFKNTCEFFGYQPVLTHSDLWSSNFLCGKEGEKVTLKAIIDYQTVSITTPAQDVGRLFASCLSTKDRREKVDYLLEEYYKTFVKELDGMDVPYTLQNLKDSYQVFFPLMSCMVLPGIAPMLEHAPHLSEEDKEAMKEVAMAKMVGLLEDVISTHESSIQKFPKYFEF</sequence>
<dbReference type="InterPro" id="IPR012877">
    <property type="entry name" value="Dhs-27"/>
</dbReference>
<dbReference type="InterPro" id="IPR052961">
    <property type="entry name" value="Oxido-Kinase-like_Enzymes"/>
</dbReference>
<keyword evidence="3" id="KW-1185">Reference proteome</keyword>
<gene>
    <name evidence="2" type="ORF">CRE_18035</name>
</gene>
<dbReference type="AlphaFoldDB" id="E3MTW8"/>
<feature type="domain" description="CHK kinase-like" evidence="1">
    <location>
        <begin position="172"/>
        <end position="364"/>
    </location>
</feature>